<reference evidence="6 7" key="1">
    <citation type="submission" date="2019-06" db="EMBL/GenBank/DDBJ databases">
        <title>Genome of Methylobacterium sp. 17Sr1-39.</title>
        <authorList>
            <person name="Seo T."/>
        </authorList>
    </citation>
    <scope>NUCLEOTIDE SEQUENCE [LARGE SCALE GENOMIC DNA]</scope>
    <source>
        <strain evidence="6 7">17Sr1-39</strain>
    </source>
</reference>
<dbReference type="SUPFAM" id="SSF52540">
    <property type="entry name" value="P-loop containing nucleoside triphosphate hydrolases"/>
    <property type="match status" value="1"/>
</dbReference>
<evidence type="ECO:0000313" key="7">
    <source>
        <dbReference type="Proteomes" id="UP000305267"/>
    </source>
</evidence>
<dbReference type="RefSeq" id="WP_139037126.1">
    <property type="nucleotide sequence ID" value="NZ_VDDA01000008.1"/>
</dbReference>
<feature type="domain" description="ABC transporter" evidence="5">
    <location>
        <begin position="4"/>
        <end position="235"/>
    </location>
</feature>
<dbReference type="InterPro" id="IPR050166">
    <property type="entry name" value="ABC_transporter_ATP-bind"/>
</dbReference>
<dbReference type="CDD" id="cd03293">
    <property type="entry name" value="ABC_NrtD_SsuB_transporters"/>
    <property type="match status" value="1"/>
</dbReference>
<dbReference type="PANTHER" id="PTHR42788">
    <property type="entry name" value="TAURINE IMPORT ATP-BINDING PROTEIN-RELATED"/>
    <property type="match status" value="1"/>
</dbReference>
<comment type="caution">
    <text evidence="6">The sequence shown here is derived from an EMBL/GenBank/DDBJ whole genome shotgun (WGS) entry which is preliminary data.</text>
</comment>
<keyword evidence="7" id="KW-1185">Reference proteome</keyword>
<keyword evidence="3" id="KW-0547">Nucleotide-binding</keyword>
<gene>
    <name evidence="6" type="ORF">FF100_18325</name>
</gene>
<dbReference type="GO" id="GO:0005524">
    <property type="term" value="F:ATP binding"/>
    <property type="evidence" value="ECO:0007669"/>
    <property type="project" value="UniProtKB-KW"/>
</dbReference>
<dbReference type="OrthoDB" id="9797536at2"/>
<evidence type="ECO:0000256" key="1">
    <source>
        <dbReference type="ARBA" id="ARBA00005417"/>
    </source>
</evidence>
<name>A0A5C4LEY8_9HYPH</name>
<evidence type="ECO:0000256" key="3">
    <source>
        <dbReference type="ARBA" id="ARBA00022741"/>
    </source>
</evidence>
<protein>
    <submittedName>
        <fullName evidence="6">ABC transporter ATP-binding protein</fullName>
    </submittedName>
</protein>
<dbReference type="InterPro" id="IPR003439">
    <property type="entry name" value="ABC_transporter-like_ATP-bd"/>
</dbReference>
<sequence length="254" mass="27969">MSLIDVRHLSKTYARRAETVTALRDVTLKAEPGEFLCLLGVSGCGKSTLLKILAGLEPHSEGTVLVDGRHLQGPHADAAVVFQEHGLFPWMTTRRNVEFNLKARGTGARERRRVAEAMIETVGLSGFSEKYPHELSGGMRQRVGIARALTTNPKLLLMDEPFGALDAQTRSAMQGELLRLWQARRTTVLFVTHSVSEAIVLADRVVVMTPRPGRIRTIIPVDLPRPRDTTAPAFNALVRRALAELHDDLAEAAQ</sequence>
<evidence type="ECO:0000313" key="6">
    <source>
        <dbReference type="EMBL" id="TNC11606.1"/>
    </source>
</evidence>
<dbReference type="SMART" id="SM00382">
    <property type="entry name" value="AAA"/>
    <property type="match status" value="1"/>
</dbReference>
<dbReference type="GO" id="GO:0016887">
    <property type="term" value="F:ATP hydrolysis activity"/>
    <property type="evidence" value="ECO:0007669"/>
    <property type="project" value="InterPro"/>
</dbReference>
<dbReference type="PROSITE" id="PS50893">
    <property type="entry name" value="ABC_TRANSPORTER_2"/>
    <property type="match status" value="1"/>
</dbReference>
<evidence type="ECO:0000256" key="4">
    <source>
        <dbReference type="ARBA" id="ARBA00022840"/>
    </source>
</evidence>
<dbReference type="PANTHER" id="PTHR42788:SF13">
    <property type="entry name" value="ALIPHATIC SULFONATES IMPORT ATP-BINDING PROTEIN SSUB"/>
    <property type="match status" value="1"/>
</dbReference>
<dbReference type="PROSITE" id="PS00211">
    <property type="entry name" value="ABC_TRANSPORTER_1"/>
    <property type="match status" value="1"/>
</dbReference>
<organism evidence="6 7">
    <name type="scientific">Methylobacterium terricola</name>
    <dbReference type="NCBI Taxonomy" id="2583531"/>
    <lineage>
        <taxon>Bacteria</taxon>
        <taxon>Pseudomonadati</taxon>
        <taxon>Pseudomonadota</taxon>
        <taxon>Alphaproteobacteria</taxon>
        <taxon>Hyphomicrobiales</taxon>
        <taxon>Methylobacteriaceae</taxon>
        <taxon>Methylobacterium</taxon>
    </lineage>
</organism>
<accession>A0A5C4LEY8</accession>
<evidence type="ECO:0000259" key="5">
    <source>
        <dbReference type="PROSITE" id="PS50893"/>
    </source>
</evidence>
<dbReference type="EMBL" id="VDDA01000008">
    <property type="protein sequence ID" value="TNC11606.1"/>
    <property type="molecule type" value="Genomic_DNA"/>
</dbReference>
<dbReference type="AlphaFoldDB" id="A0A5C4LEY8"/>
<dbReference type="InterPro" id="IPR017871">
    <property type="entry name" value="ABC_transporter-like_CS"/>
</dbReference>
<proteinExistence type="inferred from homology"/>
<comment type="similarity">
    <text evidence="1">Belongs to the ABC transporter superfamily.</text>
</comment>
<dbReference type="InterPro" id="IPR027417">
    <property type="entry name" value="P-loop_NTPase"/>
</dbReference>
<dbReference type="Pfam" id="PF00005">
    <property type="entry name" value="ABC_tran"/>
    <property type="match status" value="1"/>
</dbReference>
<evidence type="ECO:0000256" key="2">
    <source>
        <dbReference type="ARBA" id="ARBA00022448"/>
    </source>
</evidence>
<keyword evidence="2" id="KW-0813">Transport</keyword>
<dbReference type="InterPro" id="IPR003593">
    <property type="entry name" value="AAA+_ATPase"/>
</dbReference>
<keyword evidence="4 6" id="KW-0067">ATP-binding</keyword>
<dbReference type="Proteomes" id="UP000305267">
    <property type="component" value="Unassembled WGS sequence"/>
</dbReference>
<dbReference type="Gene3D" id="3.40.50.300">
    <property type="entry name" value="P-loop containing nucleotide triphosphate hydrolases"/>
    <property type="match status" value="1"/>
</dbReference>